<comment type="caution">
    <text evidence="3">The sequence shown here is derived from an EMBL/GenBank/DDBJ whole genome shotgun (WGS) entry which is preliminary data.</text>
</comment>
<protein>
    <recommendedName>
        <fullName evidence="5">CLU central domain-containing protein</fullName>
    </recommendedName>
</protein>
<dbReference type="Pfam" id="PF13424">
    <property type="entry name" value="TPR_12"/>
    <property type="match status" value="1"/>
</dbReference>
<dbReference type="AlphaFoldDB" id="A0A6G0XY87"/>
<dbReference type="InterPro" id="IPR019734">
    <property type="entry name" value="TPR_rpt"/>
</dbReference>
<evidence type="ECO:0000313" key="4">
    <source>
        <dbReference type="Proteomes" id="UP000481153"/>
    </source>
</evidence>
<evidence type="ECO:0008006" key="5">
    <source>
        <dbReference type="Google" id="ProtNLM"/>
    </source>
</evidence>
<gene>
    <name evidence="3" type="ORF">Ae201684_000167</name>
</gene>
<evidence type="ECO:0000256" key="2">
    <source>
        <dbReference type="ARBA" id="ARBA00022803"/>
    </source>
</evidence>
<reference evidence="3 4" key="1">
    <citation type="submission" date="2019-07" db="EMBL/GenBank/DDBJ databases">
        <title>Genomics analysis of Aphanomyces spp. identifies a new class of oomycete effector associated with host adaptation.</title>
        <authorList>
            <person name="Gaulin E."/>
        </authorList>
    </citation>
    <scope>NUCLEOTIDE SEQUENCE [LARGE SCALE GENOMIC DNA]</scope>
    <source>
        <strain evidence="3 4">ATCC 201684</strain>
    </source>
</reference>
<name>A0A6G0XY87_9STRA</name>
<dbReference type="EMBL" id="VJMJ01000001">
    <property type="protein sequence ID" value="KAF0745718.1"/>
    <property type="molecule type" value="Genomic_DNA"/>
</dbReference>
<dbReference type="SMART" id="SM00028">
    <property type="entry name" value="TPR"/>
    <property type="match status" value="2"/>
</dbReference>
<keyword evidence="1" id="KW-0677">Repeat</keyword>
<keyword evidence="4" id="KW-1185">Reference proteome</keyword>
<dbReference type="Gene3D" id="1.25.40.10">
    <property type="entry name" value="Tetratricopeptide repeat domain"/>
    <property type="match status" value="1"/>
</dbReference>
<dbReference type="PANTHER" id="PTHR45641">
    <property type="entry name" value="TETRATRICOPEPTIDE REPEAT PROTEIN (AFU_ORTHOLOGUE AFUA_6G03870)"/>
    <property type="match status" value="1"/>
</dbReference>
<evidence type="ECO:0000313" key="3">
    <source>
        <dbReference type="EMBL" id="KAF0745718.1"/>
    </source>
</evidence>
<dbReference type="PANTHER" id="PTHR45641:SF19">
    <property type="entry name" value="NEPHROCYSTIN-3"/>
    <property type="match status" value="1"/>
</dbReference>
<keyword evidence="2" id="KW-0802">TPR repeat</keyword>
<dbReference type="VEuPathDB" id="FungiDB:AeMF1_015450"/>
<dbReference type="SUPFAM" id="SSF48452">
    <property type="entry name" value="TPR-like"/>
    <property type="match status" value="1"/>
</dbReference>
<accession>A0A6G0XY87</accession>
<organism evidence="3 4">
    <name type="scientific">Aphanomyces euteiches</name>
    <dbReference type="NCBI Taxonomy" id="100861"/>
    <lineage>
        <taxon>Eukaryota</taxon>
        <taxon>Sar</taxon>
        <taxon>Stramenopiles</taxon>
        <taxon>Oomycota</taxon>
        <taxon>Saprolegniomycetes</taxon>
        <taxon>Saprolegniales</taxon>
        <taxon>Verrucalvaceae</taxon>
        <taxon>Aphanomyces</taxon>
    </lineage>
</organism>
<dbReference type="InterPro" id="IPR011990">
    <property type="entry name" value="TPR-like_helical_dom_sf"/>
</dbReference>
<evidence type="ECO:0000256" key="1">
    <source>
        <dbReference type="ARBA" id="ARBA00022737"/>
    </source>
</evidence>
<sequence length="563" mass="62390">MDAPANEASYVRQLYDDLRDGDEGIDLAGFLKPLYFQQHNGFTILDAKAIFDVVKGNFKQQLNLREYGTALTKVAKLRYSSNPKTLARLVTDLHSFRKKARVENYSEAQADAGFDNLRVKLMMVAPLSLLEAYSDTMQQSFQMYCKTAADGGMTDDAFYDFLVGYFISPDYILPDEASMITSAVTSTFATNQLSHHHGTTMGYPQFLEGICRVAQVLHGKLVDGEAGTLRKTIETSRLEHSLKVMFDHMQILPNGDTVKTSSKVPEQQIDTSLDAVLDEIHAQVGSLSLKVRKVLQHHRGATSPEKKTFVSAGSVIVIKDVLAIPDFPPEVTNKIECAVAYQNHGQYEMALSQLHEAEDDMIDLSQYRVLDTDAQLFFMLSRGSILDSRQRDLDALQTYSEALVVADGLPEAHPGRGLVLSCLGTVCFHSGNIVVALKCFDKALTIRETLYGENHVDTATTLNNVACCLHAMGQIDAAVMYFRSALSVFKSGFGISHPRVSVAMKNLATAQRRQTRLEGTADTAKNRPDLKHIIAGSKFQIMAFERPMVPVKTKKKKVSVKKK</sequence>
<proteinExistence type="predicted"/>
<dbReference type="Proteomes" id="UP000481153">
    <property type="component" value="Unassembled WGS sequence"/>
</dbReference>